<reference evidence="2 3" key="1">
    <citation type="journal article" date="2019" name="Appl. Microbiol. Biotechnol.">
        <title>Genome sequence of Isaria javanica and comparative genome analysis insights into family S53 peptidase evolution in fungal entomopathogens.</title>
        <authorList>
            <person name="Lin R."/>
            <person name="Zhang X."/>
            <person name="Xin B."/>
            <person name="Zou M."/>
            <person name="Gao Y."/>
            <person name="Qin F."/>
            <person name="Hu Q."/>
            <person name="Xie B."/>
            <person name="Cheng X."/>
        </authorList>
    </citation>
    <scope>NUCLEOTIDE SEQUENCE [LARGE SCALE GENOMIC DNA]</scope>
    <source>
        <strain evidence="2 3">IJ1G</strain>
    </source>
</reference>
<name>A0A545UKE9_9HYPO</name>
<evidence type="ECO:0000313" key="3">
    <source>
        <dbReference type="Proteomes" id="UP000315783"/>
    </source>
</evidence>
<sequence>MPRGQENVNSPEWLLRQRDTVAYCNLRACSLNKDKKGMRLALAEFSTNHARLCARRLVLRASEYAAALDRLLAVEALRAGFWLKMMHRVISLRNVEVQSYWEHIRKGYELIAEGETLSATDMDLLEGKCPRYSESDSSEIAALIEDGSLCPNAKPHWRAGLLGRLKTLPLMIRTLNTFFTDLKYMEDFVPCIYHVVDRTSAESCDSTLRDAYGKSTGFETARQVLWRFILQNYLELPQLPRRSSRTLLAKQRPGGPDEERLHALATLAHELGFESDKITRLRRISAEELIARHALLRARKPPVFRAEDSHFESIQDAMVEVCREVPEVPRTAQFGKLVSSIPQTRSYASGFPDMLSYEREKEHLSEWDASILQSPPPMGWRVTTLFRLQTLCHILFDVPTELAFEKNRARRESWETIRPEDSEGSAQLSESEEGGEAEDRSPAKMPSNRRHTSPDVVFVELVNSKWNILRQVHSPNKESVRRVAEELCASHCLAAVSPDGGIGFIAPEDCFHSAVASGINTVLAMAVGATEYDSDTISCYTKFLYQ</sequence>
<keyword evidence="3" id="KW-1185">Reference proteome</keyword>
<dbReference type="InterPro" id="IPR022198">
    <property type="entry name" value="DUF3723"/>
</dbReference>
<protein>
    <submittedName>
        <fullName evidence="2">Uncharacterized protein</fullName>
    </submittedName>
</protein>
<feature type="compositionally biased region" description="Basic and acidic residues" evidence="1">
    <location>
        <begin position="409"/>
        <end position="421"/>
    </location>
</feature>
<evidence type="ECO:0000256" key="1">
    <source>
        <dbReference type="SAM" id="MobiDB-lite"/>
    </source>
</evidence>
<accession>A0A545UKE9</accession>
<dbReference type="OrthoDB" id="4227485at2759"/>
<gene>
    <name evidence="2" type="ORF">IF1G_11402</name>
</gene>
<evidence type="ECO:0000313" key="2">
    <source>
        <dbReference type="EMBL" id="TQV89933.1"/>
    </source>
</evidence>
<proteinExistence type="predicted"/>
<dbReference type="Pfam" id="PF12520">
    <property type="entry name" value="DUF3723"/>
    <property type="match status" value="1"/>
</dbReference>
<dbReference type="AlphaFoldDB" id="A0A545UKE9"/>
<comment type="caution">
    <text evidence="2">The sequence shown here is derived from an EMBL/GenBank/DDBJ whole genome shotgun (WGS) entry which is preliminary data.</text>
</comment>
<dbReference type="Proteomes" id="UP000315783">
    <property type="component" value="Unassembled WGS sequence"/>
</dbReference>
<organism evidence="2 3">
    <name type="scientific">Cordyceps javanica</name>
    <dbReference type="NCBI Taxonomy" id="43265"/>
    <lineage>
        <taxon>Eukaryota</taxon>
        <taxon>Fungi</taxon>
        <taxon>Dikarya</taxon>
        <taxon>Ascomycota</taxon>
        <taxon>Pezizomycotina</taxon>
        <taxon>Sordariomycetes</taxon>
        <taxon>Hypocreomycetidae</taxon>
        <taxon>Hypocreales</taxon>
        <taxon>Cordycipitaceae</taxon>
        <taxon>Cordyceps</taxon>
    </lineage>
</organism>
<dbReference type="STRING" id="43265.A0A545UKE9"/>
<dbReference type="EMBL" id="SPUK01000056">
    <property type="protein sequence ID" value="TQV89933.1"/>
    <property type="molecule type" value="Genomic_DNA"/>
</dbReference>
<feature type="region of interest" description="Disordered" evidence="1">
    <location>
        <begin position="409"/>
        <end position="451"/>
    </location>
</feature>